<reference evidence="4" key="1">
    <citation type="submission" date="2020-05" db="EMBL/GenBank/DDBJ databases">
        <title>Frigoriglobus tundricola gen. nov., sp. nov., a psychrotolerant cellulolytic planctomycete of the family Gemmataceae with two divergent copies of 16S rRNA gene.</title>
        <authorList>
            <person name="Kulichevskaya I.S."/>
            <person name="Ivanova A.A."/>
            <person name="Naumoff D.G."/>
            <person name="Beletsky A.V."/>
            <person name="Rijpstra W.I.C."/>
            <person name="Sinninghe Damste J.S."/>
            <person name="Mardanov A.V."/>
            <person name="Ravin N.V."/>
            <person name="Dedysh S.N."/>
        </authorList>
    </citation>
    <scope>NUCLEOTIDE SEQUENCE [LARGE SCALE GENOMIC DNA]</scope>
    <source>
        <strain evidence="4">PL17</strain>
    </source>
</reference>
<name>A0A6M5YSK5_9BACT</name>
<evidence type="ECO:0000313" key="4">
    <source>
        <dbReference type="Proteomes" id="UP000503447"/>
    </source>
</evidence>
<evidence type="ECO:0000256" key="1">
    <source>
        <dbReference type="SAM" id="MobiDB-lite"/>
    </source>
</evidence>
<dbReference type="RefSeq" id="WP_193377015.1">
    <property type="nucleotide sequence ID" value="NZ_CP053452.2"/>
</dbReference>
<feature type="signal peptide" evidence="2">
    <location>
        <begin position="1"/>
        <end position="26"/>
    </location>
</feature>
<dbReference type="KEGG" id="ftj:FTUN_3840"/>
<feature type="chain" id="PRO_5026967504" description="Carboxypeptidase regulatory-like domain-containing protein" evidence="2">
    <location>
        <begin position="27"/>
        <end position="294"/>
    </location>
</feature>
<dbReference type="PROSITE" id="PS51257">
    <property type="entry name" value="PROKAR_LIPOPROTEIN"/>
    <property type="match status" value="1"/>
</dbReference>
<sequence>MRTPLRSGRAGLVCLVLAALSGGCQTLHPSTPLTVLVRDAETHAPLPEATVRLWRFGSHSEEHDQKFTTGPDGTATPHVAPPDEGGVMVEVNAAGYLPSHSPLPQDVTDALASAKRFHPYKGPPLSVTVEAFAGPRPKAELIIPSSYRGIVKAEIRGRADGPWQAGQRAFTYTLPPGSNGVIRLDGPMVFDLPSGPEIVAKFSNGSPIPSDAKNTEVAFRWIRRNGNDVYFVVGTSVDAETARRQLGANDIESGPPPKKSDGGGGRGGGHGGGRGGRGGGMGGGGMGGGGMGGP</sequence>
<accession>A0A6M5YSK5</accession>
<evidence type="ECO:0000313" key="3">
    <source>
        <dbReference type="EMBL" id="QJW96283.1"/>
    </source>
</evidence>
<dbReference type="EMBL" id="CP053452">
    <property type="protein sequence ID" value="QJW96283.1"/>
    <property type="molecule type" value="Genomic_DNA"/>
</dbReference>
<proteinExistence type="predicted"/>
<keyword evidence="2" id="KW-0732">Signal</keyword>
<evidence type="ECO:0008006" key="5">
    <source>
        <dbReference type="Google" id="ProtNLM"/>
    </source>
</evidence>
<keyword evidence="4" id="KW-1185">Reference proteome</keyword>
<protein>
    <recommendedName>
        <fullName evidence="5">Carboxypeptidase regulatory-like domain-containing protein</fullName>
    </recommendedName>
</protein>
<gene>
    <name evidence="3" type="ORF">FTUN_3840</name>
</gene>
<organism evidence="3 4">
    <name type="scientific">Frigoriglobus tundricola</name>
    <dbReference type="NCBI Taxonomy" id="2774151"/>
    <lineage>
        <taxon>Bacteria</taxon>
        <taxon>Pseudomonadati</taxon>
        <taxon>Planctomycetota</taxon>
        <taxon>Planctomycetia</taxon>
        <taxon>Gemmatales</taxon>
        <taxon>Gemmataceae</taxon>
        <taxon>Frigoriglobus</taxon>
    </lineage>
</organism>
<evidence type="ECO:0000256" key="2">
    <source>
        <dbReference type="SAM" id="SignalP"/>
    </source>
</evidence>
<dbReference type="AlphaFoldDB" id="A0A6M5YSK5"/>
<feature type="compositionally biased region" description="Gly residues" evidence="1">
    <location>
        <begin position="262"/>
        <end position="294"/>
    </location>
</feature>
<dbReference type="Proteomes" id="UP000503447">
    <property type="component" value="Chromosome"/>
</dbReference>
<feature type="region of interest" description="Disordered" evidence="1">
    <location>
        <begin position="246"/>
        <end position="294"/>
    </location>
</feature>